<dbReference type="GO" id="GO:0005788">
    <property type="term" value="C:endoplasmic reticulum lumen"/>
    <property type="evidence" value="ECO:0007669"/>
    <property type="project" value="UniProtKB-SubCell"/>
</dbReference>
<evidence type="ECO:0000259" key="9">
    <source>
        <dbReference type="PROSITE" id="PS51352"/>
    </source>
</evidence>
<evidence type="ECO:0000256" key="7">
    <source>
        <dbReference type="SAM" id="MobiDB-lite"/>
    </source>
</evidence>
<dbReference type="PROSITE" id="PS51352">
    <property type="entry name" value="THIOREDOXIN_2"/>
    <property type="match status" value="1"/>
</dbReference>
<evidence type="ECO:0000256" key="4">
    <source>
        <dbReference type="ARBA" id="ARBA00023157"/>
    </source>
</evidence>
<feature type="region of interest" description="Disordered" evidence="7">
    <location>
        <begin position="464"/>
        <end position="504"/>
    </location>
</feature>
<evidence type="ECO:0000256" key="1">
    <source>
        <dbReference type="ARBA" id="ARBA00001182"/>
    </source>
</evidence>
<dbReference type="InterPro" id="IPR013766">
    <property type="entry name" value="Thioredoxin_domain"/>
</dbReference>
<dbReference type="EMBL" id="ML994628">
    <property type="protein sequence ID" value="KAF2186988.1"/>
    <property type="molecule type" value="Genomic_DNA"/>
</dbReference>
<keyword evidence="5 10" id="KW-0413">Isomerase</keyword>
<feature type="domain" description="Thioredoxin" evidence="9">
    <location>
        <begin position="14"/>
        <end position="143"/>
    </location>
</feature>
<keyword evidence="8" id="KW-0732">Signal</keyword>
<evidence type="ECO:0000256" key="2">
    <source>
        <dbReference type="ARBA" id="ARBA00004319"/>
    </source>
</evidence>
<dbReference type="Gene3D" id="3.40.30.10">
    <property type="entry name" value="Glutaredoxin"/>
    <property type="match status" value="2"/>
</dbReference>
<dbReference type="PANTHER" id="PTHR45815">
    <property type="entry name" value="PROTEIN DISULFIDE-ISOMERASE A6"/>
    <property type="match status" value="1"/>
</dbReference>
<dbReference type="GO" id="GO:0015035">
    <property type="term" value="F:protein-disulfide reductase activity"/>
    <property type="evidence" value="ECO:0007669"/>
    <property type="project" value="TreeGrafter"/>
</dbReference>
<dbReference type="InterPro" id="IPR057305">
    <property type="entry name" value="Thioredox_PDIA6_C"/>
</dbReference>
<protein>
    <recommendedName>
        <fullName evidence="3">protein disulfide-isomerase</fullName>
        <ecNumber evidence="3">5.3.4.1</ecNumber>
    </recommendedName>
</protein>
<evidence type="ECO:0000256" key="5">
    <source>
        <dbReference type="ARBA" id="ARBA00023235"/>
    </source>
</evidence>
<dbReference type="SUPFAM" id="SSF52833">
    <property type="entry name" value="Thioredoxin-like"/>
    <property type="match status" value="2"/>
</dbReference>
<evidence type="ECO:0000256" key="6">
    <source>
        <dbReference type="ARBA" id="ARBA00023284"/>
    </source>
</evidence>
<reference evidence="10" key="1">
    <citation type="journal article" date="2020" name="Stud. Mycol.">
        <title>101 Dothideomycetes genomes: a test case for predicting lifestyles and emergence of pathogens.</title>
        <authorList>
            <person name="Haridas S."/>
            <person name="Albert R."/>
            <person name="Binder M."/>
            <person name="Bloem J."/>
            <person name="Labutti K."/>
            <person name="Salamov A."/>
            <person name="Andreopoulos B."/>
            <person name="Baker S."/>
            <person name="Barry K."/>
            <person name="Bills G."/>
            <person name="Bluhm B."/>
            <person name="Cannon C."/>
            <person name="Castanera R."/>
            <person name="Culley D."/>
            <person name="Daum C."/>
            <person name="Ezra D."/>
            <person name="Gonzalez J."/>
            <person name="Henrissat B."/>
            <person name="Kuo A."/>
            <person name="Liang C."/>
            <person name="Lipzen A."/>
            <person name="Lutzoni F."/>
            <person name="Magnuson J."/>
            <person name="Mondo S."/>
            <person name="Nolan M."/>
            <person name="Ohm R."/>
            <person name="Pangilinan J."/>
            <person name="Park H.-J."/>
            <person name="Ramirez L."/>
            <person name="Alfaro M."/>
            <person name="Sun H."/>
            <person name="Tritt A."/>
            <person name="Yoshinaga Y."/>
            <person name="Zwiers L.-H."/>
            <person name="Turgeon B."/>
            <person name="Goodwin S."/>
            <person name="Spatafora J."/>
            <person name="Crous P."/>
            <person name="Grigoriev I."/>
        </authorList>
    </citation>
    <scope>NUCLEOTIDE SEQUENCE</scope>
    <source>
        <strain evidence="10">CBS 207.26</strain>
    </source>
</reference>
<dbReference type="Proteomes" id="UP000800200">
    <property type="component" value="Unassembled WGS sequence"/>
</dbReference>
<sequence length="504" mass="54523">MVHTTALFAATASLLLSNTVQAEGLYTKNSGVLQITGMDYDRVIAKSNYTSIVEFYAPWCGHCRNLKPAYEAAAKSLAGIAKVAAVNCDDEMNKPFCGQMGVQGFPTLKIVRPGKERGKPTVEDYQGQRAAKAIVEAVKDKIPNTVKRVTDKTLDEWLQEKNETAKAILFSDKGLTSATLRTLAIDFAGLISVAQIRNKETAAMETFGVEKVPTLILLPGGTKDPINYEGEMKKEAMVEFLSQVATPNPDCPPAKPKKSKASKEDKKASKSSSKFSKASASHKSADASSAAASAKSETVDEPVKAAESPGANLKDEDAPEPIIIPQEETKPTIPLLAESSELQSSCLNVKSKICIVALLPKDDTSEATASALASLASIHKKHDAQGSHLFPFFGIPASNPLVPLILAELKLGSEEEVHLIATNAKRGWWKKYSGQGFGTVEIEQWVDAIRMGEGKKEKLPDSLLGEEKKAEVKEENVADQQPIKIEVEEIPDEDEKSQHDHNEL</sequence>
<dbReference type="OrthoDB" id="10264505at2759"/>
<feature type="signal peptide" evidence="8">
    <location>
        <begin position="1"/>
        <end position="22"/>
    </location>
</feature>
<feature type="compositionally biased region" description="Basic and acidic residues" evidence="7">
    <location>
        <begin position="464"/>
        <end position="476"/>
    </location>
</feature>
<feature type="chain" id="PRO_5025394267" description="protein disulfide-isomerase" evidence="8">
    <location>
        <begin position="23"/>
        <end position="504"/>
    </location>
</feature>
<evidence type="ECO:0000313" key="11">
    <source>
        <dbReference type="Proteomes" id="UP000800200"/>
    </source>
</evidence>
<dbReference type="AlphaFoldDB" id="A0A6A6E8Y0"/>
<dbReference type="GO" id="GO:0003756">
    <property type="term" value="F:protein disulfide isomerase activity"/>
    <property type="evidence" value="ECO:0007669"/>
    <property type="project" value="UniProtKB-EC"/>
</dbReference>
<feature type="region of interest" description="Disordered" evidence="7">
    <location>
        <begin position="245"/>
        <end position="317"/>
    </location>
</feature>
<organism evidence="10 11">
    <name type="scientific">Zopfia rhizophila CBS 207.26</name>
    <dbReference type="NCBI Taxonomy" id="1314779"/>
    <lineage>
        <taxon>Eukaryota</taxon>
        <taxon>Fungi</taxon>
        <taxon>Dikarya</taxon>
        <taxon>Ascomycota</taxon>
        <taxon>Pezizomycotina</taxon>
        <taxon>Dothideomycetes</taxon>
        <taxon>Dothideomycetes incertae sedis</taxon>
        <taxon>Zopfiaceae</taxon>
        <taxon>Zopfia</taxon>
    </lineage>
</organism>
<keyword evidence="6" id="KW-0676">Redox-active center</keyword>
<gene>
    <name evidence="10" type="ORF">K469DRAFT_629788</name>
</gene>
<dbReference type="PRINTS" id="PR00421">
    <property type="entry name" value="THIOREDOXIN"/>
</dbReference>
<feature type="compositionally biased region" description="Low complexity" evidence="7">
    <location>
        <begin position="270"/>
        <end position="296"/>
    </location>
</feature>
<dbReference type="InterPro" id="IPR017937">
    <property type="entry name" value="Thioredoxin_CS"/>
</dbReference>
<dbReference type="InterPro" id="IPR036249">
    <property type="entry name" value="Thioredoxin-like_sf"/>
</dbReference>
<evidence type="ECO:0000313" key="10">
    <source>
        <dbReference type="EMBL" id="KAF2186988.1"/>
    </source>
</evidence>
<name>A0A6A6E8Y0_9PEZI</name>
<dbReference type="PROSITE" id="PS00194">
    <property type="entry name" value="THIOREDOXIN_1"/>
    <property type="match status" value="1"/>
</dbReference>
<dbReference type="Pfam" id="PF00085">
    <property type="entry name" value="Thioredoxin"/>
    <property type="match status" value="1"/>
</dbReference>
<dbReference type="PANTHER" id="PTHR45815:SF3">
    <property type="entry name" value="PROTEIN DISULFIDE-ISOMERASE A6"/>
    <property type="match status" value="1"/>
</dbReference>
<keyword evidence="11" id="KW-1185">Reference proteome</keyword>
<accession>A0A6A6E8Y0</accession>
<evidence type="ECO:0000256" key="3">
    <source>
        <dbReference type="ARBA" id="ARBA00012723"/>
    </source>
</evidence>
<evidence type="ECO:0000256" key="8">
    <source>
        <dbReference type="SAM" id="SignalP"/>
    </source>
</evidence>
<dbReference type="CDD" id="cd03002">
    <property type="entry name" value="PDI_a_MPD1_like"/>
    <property type="match status" value="1"/>
</dbReference>
<keyword evidence="4" id="KW-1015">Disulfide bond</keyword>
<proteinExistence type="predicted"/>
<dbReference type="EC" id="5.3.4.1" evidence="3"/>
<comment type="subcellular location">
    <subcellularLocation>
        <location evidence="2">Endoplasmic reticulum lumen</location>
    </subcellularLocation>
</comment>
<comment type="catalytic activity">
    <reaction evidence="1">
        <text>Catalyzes the rearrangement of -S-S- bonds in proteins.</text>
        <dbReference type="EC" id="5.3.4.1"/>
    </reaction>
</comment>
<dbReference type="GO" id="GO:0034976">
    <property type="term" value="P:response to endoplasmic reticulum stress"/>
    <property type="evidence" value="ECO:0007669"/>
    <property type="project" value="TreeGrafter"/>
</dbReference>
<dbReference type="Pfam" id="PF24541">
    <property type="entry name" value="Thioredox_PDIA6_C"/>
    <property type="match status" value="1"/>
</dbReference>